<evidence type="ECO:0000256" key="1">
    <source>
        <dbReference type="SAM" id="MobiDB-lite"/>
    </source>
</evidence>
<dbReference type="RefSeq" id="XP_064852255.1">
    <property type="nucleotide sequence ID" value="XM_064996183.1"/>
</dbReference>
<feature type="domain" description="Skg3/CAF120-like PH-like" evidence="2">
    <location>
        <begin position="546"/>
        <end position="606"/>
    </location>
</feature>
<dbReference type="InterPro" id="IPR058155">
    <property type="entry name" value="Skg3/CAF120-like_PH"/>
</dbReference>
<feature type="region of interest" description="Disordered" evidence="1">
    <location>
        <begin position="1"/>
        <end position="109"/>
    </location>
</feature>
<keyword evidence="4" id="KW-1185">Reference proteome</keyword>
<proteinExistence type="predicted"/>
<feature type="compositionally biased region" description="Polar residues" evidence="1">
    <location>
        <begin position="85"/>
        <end position="100"/>
    </location>
</feature>
<evidence type="ECO:0000259" key="2">
    <source>
        <dbReference type="Pfam" id="PF25381"/>
    </source>
</evidence>
<name>A0AAV5QLN5_9ASCO</name>
<evidence type="ECO:0000313" key="4">
    <source>
        <dbReference type="Proteomes" id="UP001360560"/>
    </source>
</evidence>
<accession>A0AAV5QLN5</accession>
<dbReference type="Pfam" id="PF25381">
    <property type="entry name" value="PH_26"/>
    <property type="match status" value="2"/>
</dbReference>
<feature type="domain" description="Skg3/CAF120-like PH-like" evidence="2">
    <location>
        <begin position="363"/>
        <end position="462"/>
    </location>
</feature>
<comment type="caution">
    <text evidence="3">The sequence shown here is derived from an EMBL/GenBank/DDBJ whole genome shotgun (WGS) entry which is preliminary data.</text>
</comment>
<reference evidence="3 4" key="1">
    <citation type="journal article" date="2023" name="Elife">
        <title>Identification of key yeast species and microbe-microbe interactions impacting larval growth of Drosophila in the wild.</title>
        <authorList>
            <person name="Mure A."/>
            <person name="Sugiura Y."/>
            <person name="Maeda R."/>
            <person name="Honda K."/>
            <person name="Sakurai N."/>
            <person name="Takahashi Y."/>
            <person name="Watada M."/>
            <person name="Katoh T."/>
            <person name="Gotoh A."/>
            <person name="Gotoh Y."/>
            <person name="Taniguchi I."/>
            <person name="Nakamura K."/>
            <person name="Hayashi T."/>
            <person name="Katayama T."/>
            <person name="Uemura T."/>
            <person name="Hattori Y."/>
        </authorList>
    </citation>
    <scope>NUCLEOTIDE SEQUENCE [LARGE SCALE GENOMIC DNA]</scope>
    <source>
        <strain evidence="3 4">SC-9</strain>
    </source>
</reference>
<dbReference type="GeneID" id="90073234"/>
<gene>
    <name evidence="3" type="ORF">DASC09_025800</name>
</gene>
<sequence length="743" mass="83245">MSVAAAFNKTLNRRSRQPQFLQKQENSPGRRTVSHPSNNLNNHGFLDETVKSPQSPVYDPTELDSPFQNLSVNDNAGEKGYSTPEVDNSQQFDNQTTPSNPIDGHGSSYLTTPVAQIIGSNSNVSSRHSSRNFTVPTSFLRHSSDARVSYIDSSVTKVANICASPERVNNSSARNSTSSIDFTEKRNRRKSFSLISADSTPKDPHHENKVHRLLEIPKNIPQELVPILTLFNSQQARVYKEGYFQLTTEKVVGSNYNRSVSNPISDTISCYGSLSGNELAIWDINKQDFKPIYVNVTDASFTNYFDSNTIKIINPSSNHYFLKFETLEHHKAWFSALILSYFEYNSLHEAYTGALLSAKAVHMNDIKMILAETRYSVGEWCNMKLNYLSSKWIKVYVVTVPKQKDKSGHVDIYSSDKTSNKKNLILTINKGFSCVSVYPAVAEAINQSSELKVEGEITVHNWKFLLNKGVNNNTSILPPSPMYVSHDESSNGTKSGNRSRSSSFGSLRIGRKRSSLSLASSNSGSMVGSTNDSSITSNFPNGNNLSMPNSQNEFTSSLYLIPETHPGVPGFETMVRMLIPLFDAFELYGRPKRLQSNRSELNSLLFALPTLPKSKYLDYEDTFKMINDKISGRPVQRQSDNLNNFANKKKTTTTTTATSVKKKKSSSLLSKFKKLREDKDEGSVTPIATPDHVIEVSEFEPGVPVEQWTNREWLFFLKHELKYKISRGYDGAGHLVEDFESLT</sequence>
<dbReference type="AlphaFoldDB" id="A0AAV5QLN5"/>
<feature type="compositionally biased region" description="Polar residues" evidence="1">
    <location>
        <begin position="17"/>
        <end position="42"/>
    </location>
</feature>
<feature type="region of interest" description="Disordered" evidence="1">
    <location>
        <begin position="479"/>
        <end position="548"/>
    </location>
</feature>
<feature type="compositionally biased region" description="Polar residues" evidence="1">
    <location>
        <begin position="530"/>
        <end position="548"/>
    </location>
</feature>
<dbReference type="EMBL" id="BTFZ01000006">
    <property type="protein sequence ID" value="GMM35255.1"/>
    <property type="molecule type" value="Genomic_DNA"/>
</dbReference>
<protein>
    <recommendedName>
        <fullName evidence="2">Skg3/CAF120-like PH-like domain-containing protein</fullName>
    </recommendedName>
</protein>
<feature type="compositionally biased region" description="Low complexity" evidence="1">
    <location>
        <begin position="515"/>
        <end position="529"/>
    </location>
</feature>
<dbReference type="Proteomes" id="UP001360560">
    <property type="component" value="Unassembled WGS sequence"/>
</dbReference>
<feature type="compositionally biased region" description="Low complexity" evidence="1">
    <location>
        <begin position="490"/>
        <end position="508"/>
    </location>
</feature>
<evidence type="ECO:0000313" key="3">
    <source>
        <dbReference type="EMBL" id="GMM35255.1"/>
    </source>
</evidence>
<organism evidence="3 4">
    <name type="scientific">Saccharomycopsis crataegensis</name>
    <dbReference type="NCBI Taxonomy" id="43959"/>
    <lineage>
        <taxon>Eukaryota</taxon>
        <taxon>Fungi</taxon>
        <taxon>Dikarya</taxon>
        <taxon>Ascomycota</taxon>
        <taxon>Saccharomycotina</taxon>
        <taxon>Saccharomycetes</taxon>
        <taxon>Saccharomycopsidaceae</taxon>
        <taxon>Saccharomycopsis</taxon>
    </lineage>
</organism>